<dbReference type="SUPFAM" id="SSF53597">
    <property type="entry name" value="Dihydrofolate reductase-like"/>
    <property type="match status" value="1"/>
</dbReference>
<evidence type="ECO:0000256" key="7">
    <source>
        <dbReference type="ARBA" id="ARBA00022723"/>
    </source>
</evidence>
<protein>
    <recommendedName>
        <fullName evidence="14">Riboflavin biosynthesis protein RibD</fullName>
    </recommendedName>
    <domain>
        <recommendedName>
            <fullName evidence="14">Diaminohydroxyphosphoribosylaminopyrimidine deaminase</fullName>
            <shortName evidence="14">DRAP deaminase</shortName>
            <ecNumber evidence="14">3.5.4.26</ecNumber>
        </recommendedName>
        <alternativeName>
            <fullName evidence="14">Riboflavin-specific deaminase</fullName>
        </alternativeName>
    </domain>
    <domain>
        <recommendedName>
            <fullName evidence="14">5-amino-6-(5-phosphoribosylamino)uracil reductase</fullName>
            <ecNumber evidence="14">1.1.1.193</ecNumber>
        </recommendedName>
        <alternativeName>
            <fullName evidence="14">HTP reductase</fullName>
        </alternativeName>
    </domain>
</protein>
<dbReference type="GO" id="GO:0008835">
    <property type="term" value="F:diaminohydroxyphosphoribosylaminopyrimidine deaminase activity"/>
    <property type="evidence" value="ECO:0007669"/>
    <property type="project" value="UniProtKB-EC"/>
</dbReference>
<evidence type="ECO:0000256" key="4">
    <source>
        <dbReference type="ARBA" id="ARBA00005259"/>
    </source>
</evidence>
<feature type="compositionally biased region" description="Basic and acidic residues" evidence="15">
    <location>
        <begin position="360"/>
        <end position="372"/>
    </location>
</feature>
<dbReference type="GO" id="GO:0008703">
    <property type="term" value="F:5-amino-6-(5-phosphoribosylamino)uracil reductase activity"/>
    <property type="evidence" value="ECO:0007669"/>
    <property type="project" value="UniProtKB-EC"/>
</dbReference>
<dbReference type="Pfam" id="PF01872">
    <property type="entry name" value="RibD_C"/>
    <property type="match status" value="1"/>
</dbReference>
<keyword evidence="14 17" id="KW-0378">Hydrolase</keyword>
<evidence type="ECO:0000256" key="1">
    <source>
        <dbReference type="ARBA" id="ARBA00002151"/>
    </source>
</evidence>
<dbReference type="InterPro" id="IPR024072">
    <property type="entry name" value="DHFR-like_dom_sf"/>
</dbReference>
<keyword evidence="6 14" id="KW-0686">Riboflavin biosynthesis</keyword>
<dbReference type="Pfam" id="PF00383">
    <property type="entry name" value="dCMP_cyt_deam_1"/>
    <property type="match status" value="1"/>
</dbReference>
<evidence type="ECO:0000256" key="13">
    <source>
        <dbReference type="ARBA" id="ARBA00049886"/>
    </source>
</evidence>
<keyword evidence="8 14" id="KW-0862">Zinc</keyword>
<evidence type="ECO:0000256" key="2">
    <source>
        <dbReference type="ARBA" id="ARBA00004882"/>
    </source>
</evidence>
<proteinExistence type="inferred from homology"/>
<comment type="similarity">
    <text evidence="5 14">In the C-terminal section; belongs to the HTP reductase family.</text>
</comment>
<dbReference type="Proteomes" id="UP001482520">
    <property type="component" value="Unassembled WGS sequence"/>
</dbReference>
<evidence type="ECO:0000256" key="3">
    <source>
        <dbReference type="ARBA" id="ARBA00004910"/>
    </source>
</evidence>
<name>A0ABV1P3N1_9ACTN</name>
<evidence type="ECO:0000313" key="17">
    <source>
        <dbReference type="EMBL" id="MEQ7849354.1"/>
    </source>
</evidence>
<evidence type="ECO:0000313" key="18">
    <source>
        <dbReference type="Proteomes" id="UP001482520"/>
    </source>
</evidence>
<dbReference type="InterPro" id="IPR050765">
    <property type="entry name" value="Riboflavin_Biosynth_HTPR"/>
</dbReference>
<comment type="catalytic activity">
    <reaction evidence="12 14">
        <text>5-amino-6-(5-phospho-D-ribitylamino)uracil + NADP(+) = 5-amino-6-(5-phospho-D-ribosylamino)uracil + NADPH + H(+)</text>
        <dbReference type="Rhea" id="RHEA:17845"/>
        <dbReference type="ChEBI" id="CHEBI:15378"/>
        <dbReference type="ChEBI" id="CHEBI:57783"/>
        <dbReference type="ChEBI" id="CHEBI:58349"/>
        <dbReference type="ChEBI" id="CHEBI:58421"/>
        <dbReference type="ChEBI" id="CHEBI:58453"/>
        <dbReference type="EC" id="1.1.1.193"/>
    </reaction>
</comment>
<dbReference type="InterPro" id="IPR002125">
    <property type="entry name" value="CMP_dCMP_dom"/>
</dbReference>
<accession>A0ABV1P3N1</accession>
<evidence type="ECO:0000259" key="16">
    <source>
        <dbReference type="PROSITE" id="PS51747"/>
    </source>
</evidence>
<comment type="pathway">
    <text evidence="2 14">Cofactor biosynthesis; riboflavin biosynthesis; 5-amino-6-(D-ribitylamino)uracil from GTP: step 2/4.</text>
</comment>
<evidence type="ECO:0000256" key="14">
    <source>
        <dbReference type="PIRNR" id="PIRNR006769"/>
    </source>
</evidence>
<evidence type="ECO:0000256" key="6">
    <source>
        <dbReference type="ARBA" id="ARBA00022619"/>
    </source>
</evidence>
<feature type="region of interest" description="Disordered" evidence="15">
    <location>
        <begin position="351"/>
        <end position="387"/>
    </location>
</feature>
<evidence type="ECO:0000256" key="5">
    <source>
        <dbReference type="ARBA" id="ARBA00007417"/>
    </source>
</evidence>
<dbReference type="InterPro" id="IPR004794">
    <property type="entry name" value="Eubact_RibD"/>
</dbReference>
<dbReference type="EC" id="1.1.1.193" evidence="14"/>
<dbReference type="PIRSF" id="PIRSF006769">
    <property type="entry name" value="RibD"/>
    <property type="match status" value="1"/>
</dbReference>
<evidence type="ECO:0000256" key="10">
    <source>
        <dbReference type="ARBA" id="ARBA00023002"/>
    </source>
</evidence>
<keyword evidence="7 14" id="KW-0479">Metal-binding</keyword>
<evidence type="ECO:0000256" key="12">
    <source>
        <dbReference type="ARBA" id="ARBA00049861"/>
    </source>
</evidence>
<dbReference type="SUPFAM" id="SSF53927">
    <property type="entry name" value="Cytidine deaminase-like"/>
    <property type="match status" value="1"/>
</dbReference>
<keyword evidence="9 14" id="KW-0521">NADP</keyword>
<evidence type="ECO:0000256" key="11">
    <source>
        <dbReference type="ARBA" id="ARBA00023268"/>
    </source>
</evidence>
<dbReference type="EC" id="3.5.4.26" evidence="14"/>
<dbReference type="Gene3D" id="3.40.140.10">
    <property type="entry name" value="Cytidine Deaminase, domain 2"/>
    <property type="match status" value="1"/>
</dbReference>
<comment type="similarity">
    <text evidence="4 14">In the N-terminal section; belongs to the cytidine and deoxycytidylate deaminase family.</text>
</comment>
<keyword evidence="11" id="KW-0511">Multifunctional enzyme</keyword>
<evidence type="ECO:0000256" key="8">
    <source>
        <dbReference type="ARBA" id="ARBA00022833"/>
    </source>
</evidence>
<gene>
    <name evidence="17" type="primary">ribD</name>
    <name evidence="17" type="ORF">V6R90_18915</name>
</gene>
<sequence>MSSEHGTGRTDGAGHEAAAMRRALALAATPGVPLSPNPRVGCVLLADDGATVAEGFHRGAGTPHAEADALARAGAAARGTTAVVTLEPCNHTGRTGPCAQALVEAGVRRVVYAQSDPNPVARGGAETLRAAGLVVEAGLLEHDARALNRVWTLAVEHGRPFVTWKLAATLDGRSAAADGTSRWISGRASRRDVHRLRALADTVLVGTGTVAADDPALTVRDEQDRPLERQPLRAVMGESDLAPGRRVLDGSAETVHLRTRDPRAALAQLAGLERRHVFLEGGPRLAAAFVRAGLVDEIVAYVAPVLLGAGASAVGDLGISTVAAALRPVLTDVTVIEGVAGEQPDVRLTLVPAPLPAPRGSDHPEHPAEHPVDQPAAPPAPIPGGTR</sequence>
<keyword evidence="10 14" id="KW-0560">Oxidoreductase</keyword>
<evidence type="ECO:0000256" key="15">
    <source>
        <dbReference type="SAM" id="MobiDB-lite"/>
    </source>
</evidence>
<dbReference type="EMBL" id="JBEGDP010000037">
    <property type="protein sequence ID" value="MEQ7849354.1"/>
    <property type="molecule type" value="Genomic_DNA"/>
</dbReference>
<dbReference type="Gene3D" id="3.40.430.10">
    <property type="entry name" value="Dihydrofolate Reductase, subunit A"/>
    <property type="match status" value="1"/>
</dbReference>
<comment type="caution">
    <text evidence="17">The sequence shown here is derived from an EMBL/GenBank/DDBJ whole genome shotgun (WGS) entry which is preliminary data.</text>
</comment>
<comment type="catalytic activity">
    <reaction evidence="13 14">
        <text>2,5-diamino-6-hydroxy-4-(5-phosphoribosylamino)-pyrimidine + H2O + H(+) = 5-amino-6-(5-phospho-D-ribosylamino)uracil + NH4(+)</text>
        <dbReference type="Rhea" id="RHEA:21868"/>
        <dbReference type="ChEBI" id="CHEBI:15377"/>
        <dbReference type="ChEBI" id="CHEBI:15378"/>
        <dbReference type="ChEBI" id="CHEBI:28938"/>
        <dbReference type="ChEBI" id="CHEBI:58453"/>
        <dbReference type="ChEBI" id="CHEBI:58614"/>
        <dbReference type="EC" id="3.5.4.26"/>
    </reaction>
</comment>
<dbReference type="PANTHER" id="PTHR38011">
    <property type="entry name" value="DIHYDROFOLATE REDUCTASE FAMILY PROTEIN (AFU_ORTHOLOGUE AFUA_8G06820)"/>
    <property type="match status" value="1"/>
</dbReference>
<reference evidence="17 18" key="1">
    <citation type="submission" date="2024-02" db="EMBL/GenBank/DDBJ databases">
        <title>Full genome sequence of Nocardioides kribbensis.</title>
        <authorList>
            <person name="Poletto B.L."/>
            <person name="Silva G."/>
            <person name="Galante D."/>
            <person name="Campos K.R."/>
            <person name="Santos M.B.N."/>
            <person name="Sacchi C.T."/>
        </authorList>
    </citation>
    <scope>NUCLEOTIDE SEQUENCE [LARGE SCALE GENOMIC DNA]</scope>
    <source>
        <strain evidence="17 18">O4R</strain>
    </source>
</reference>
<dbReference type="NCBIfam" id="TIGR00326">
    <property type="entry name" value="eubact_ribD"/>
    <property type="match status" value="1"/>
</dbReference>
<comment type="cofactor">
    <cofactor evidence="14">
        <name>Zn(2+)</name>
        <dbReference type="ChEBI" id="CHEBI:29105"/>
    </cofactor>
    <text evidence="14">Binds 1 zinc ion.</text>
</comment>
<dbReference type="PANTHER" id="PTHR38011:SF7">
    <property type="entry name" value="2,5-DIAMINO-6-RIBOSYLAMINO-4(3H)-PYRIMIDINONE 5'-PHOSPHATE REDUCTASE"/>
    <property type="match status" value="1"/>
</dbReference>
<feature type="compositionally biased region" description="Pro residues" evidence="15">
    <location>
        <begin position="376"/>
        <end position="387"/>
    </location>
</feature>
<keyword evidence="18" id="KW-1185">Reference proteome</keyword>
<dbReference type="PROSITE" id="PS00903">
    <property type="entry name" value="CYT_DCMP_DEAMINASES_1"/>
    <property type="match status" value="1"/>
</dbReference>
<evidence type="ECO:0000256" key="9">
    <source>
        <dbReference type="ARBA" id="ARBA00022857"/>
    </source>
</evidence>
<dbReference type="PROSITE" id="PS51747">
    <property type="entry name" value="CYT_DCMP_DEAMINASES_2"/>
    <property type="match status" value="1"/>
</dbReference>
<comment type="pathway">
    <text evidence="3 14">Cofactor biosynthesis; riboflavin biosynthesis; 5-amino-6-(D-ribitylamino)uracil from GTP: step 3/4.</text>
</comment>
<dbReference type="InterPro" id="IPR016193">
    <property type="entry name" value="Cytidine_deaminase-like"/>
</dbReference>
<organism evidence="17 18">
    <name type="scientific">Nocardioides kribbensis</name>
    <dbReference type="NCBI Taxonomy" id="305517"/>
    <lineage>
        <taxon>Bacteria</taxon>
        <taxon>Bacillati</taxon>
        <taxon>Actinomycetota</taxon>
        <taxon>Actinomycetes</taxon>
        <taxon>Propionibacteriales</taxon>
        <taxon>Nocardioidaceae</taxon>
        <taxon>Nocardioides</taxon>
    </lineage>
</organism>
<dbReference type="InterPro" id="IPR016192">
    <property type="entry name" value="APOBEC/CMP_deaminase_Zn-bd"/>
</dbReference>
<feature type="domain" description="CMP/dCMP-type deaminase" evidence="16">
    <location>
        <begin position="14"/>
        <end position="136"/>
    </location>
</feature>
<dbReference type="InterPro" id="IPR002734">
    <property type="entry name" value="RibDG_C"/>
</dbReference>
<comment type="function">
    <text evidence="1 14">Converts 2,5-diamino-6-(ribosylamino)-4(3h)-pyrimidinone 5'-phosphate into 5-amino-6-(ribosylamino)-2,4(1h,3h)-pyrimidinedione 5'-phosphate.</text>
</comment>